<keyword evidence="8" id="KW-0325">Glycoprotein</keyword>
<dbReference type="Gene3D" id="2.60.40.2310">
    <property type="match status" value="1"/>
</dbReference>
<keyword evidence="16" id="KW-1185">Reference proteome</keyword>
<comment type="similarity">
    <text evidence="2 10">Belongs to the peptidase S8 family.</text>
</comment>
<dbReference type="AlphaFoldDB" id="A0AAQ3S5Z3"/>
<dbReference type="InterPro" id="IPR015500">
    <property type="entry name" value="Peptidase_S8_subtilisin-rel"/>
</dbReference>
<evidence type="ECO:0000259" key="13">
    <source>
        <dbReference type="Pfam" id="PF05922"/>
    </source>
</evidence>
<dbReference type="Gene3D" id="3.40.50.200">
    <property type="entry name" value="Peptidase S8/S53 domain"/>
    <property type="match status" value="1"/>
</dbReference>
<dbReference type="GO" id="GO:0005576">
    <property type="term" value="C:extracellular region"/>
    <property type="evidence" value="ECO:0007669"/>
    <property type="project" value="UniProtKB-SubCell"/>
</dbReference>
<evidence type="ECO:0000313" key="15">
    <source>
        <dbReference type="EMBL" id="WVZ16924.1"/>
    </source>
</evidence>
<feature type="active site" description="Charge relay system" evidence="9 10">
    <location>
        <position position="148"/>
    </location>
</feature>
<feature type="active site" description="Charge relay system" evidence="9 10">
    <location>
        <position position="533"/>
    </location>
</feature>
<evidence type="ECO:0000259" key="14">
    <source>
        <dbReference type="Pfam" id="PF17766"/>
    </source>
</evidence>
<reference evidence="15 16" key="1">
    <citation type="journal article" date="2023" name="Life. Sci Alliance">
        <title>Evolutionary insights into 3D genome organization and epigenetic landscape of Vigna mungo.</title>
        <authorList>
            <person name="Junaid A."/>
            <person name="Singh B."/>
            <person name="Bhatia S."/>
        </authorList>
    </citation>
    <scope>NUCLEOTIDE SEQUENCE [LARGE SCALE GENOMIC DNA]</scope>
    <source>
        <strain evidence="15">Urdbean</strain>
    </source>
</reference>
<dbReference type="GO" id="GO:0006508">
    <property type="term" value="P:proteolysis"/>
    <property type="evidence" value="ECO:0007669"/>
    <property type="project" value="UniProtKB-KW"/>
</dbReference>
<keyword evidence="4 10" id="KW-0645">Protease</keyword>
<feature type="active site" description="Charge relay system" evidence="9 10">
    <location>
        <position position="215"/>
    </location>
</feature>
<evidence type="ECO:0000256" key="1">
    <source>
        <dbReference type="ARBA" id="ARBA00004613"/>
    </source>
</evidence>
<sequence length="752" mass="81381">MATMTGFFLWVSCIVILNLVYTMAQSENYIIHMDKLAMPKAFSTHHAWYLSTLSSVLDNANTFNDDNLDIASSKLIYTYTNAMNGFTANLSPQEIEALKTFPGYVSSTPDLPTKLDTTHSPEFLGLNPNTGAWPASKFGEDVIVGLVDTGVWPESESFNDKGMPDKLPSRWYGNCESTIKCNKKLIGARFFNKGFLAQKSKSAEIVHSTRDTDGHGTHTSSTAVGSHVVNASFFGNANGTAKGVAPRARLAIYKVLWGDTLYASDLIAAVDTAISDGVDVLSLSLGYNVFTLFEDPMATATFAAMDRGIFVSTSAGNSGPKRETLHNGIPWVINVAAGTLDRQIQASLTLGNGVELFGLSTYLTGNFSAHQVPIVFSGSCDNLTELAKAVNKIVVCEVMDTDLPNLVYNIKASNVSASVFISTFNDNALINELDLVGVVIDPRNGDMIKSYIKSNSDAKASMSFQITALGLKPAPKVDRYSSRGPSISCPFVLKPDITAPGTSILAAWPQNLPVSTSGSKHLYSKFNLLSGTSMACPHVAGVAALLKGAHRDWSPAAIRSAIMTTSDIFDNNKEPIKDIGEGDKPASPLVMGAGHVNPNKALDPGLVYDVGAQDYVNLLCAMNLTQQHMKTITRSSSYNCSKPSLDLNYPSFIALFSENGSSKQSMGTWEFFRTVTNVGEGQTIYTARVTPMKGFNVSITPSKLVFKEKNQKLNYKLRIEGPKREGFGYVTWTDVKHVVRSPIVVTYPPSQH</sequence>
<dbReference type="InterPro" id="IPR037045">
    <property type="entry name" value="S8pro/Inhibitor_I9_sf"/>
</dbReference>
<dbReference type="EMBL" id="CP144698">
    <property type="protein sequence ID" value="WVZ16924.1"/>
    <property type="molecule type" value="Genomic_DNA"/>
</dbReference>
<dbReference type="SUPFAM" id="SSF52743">
    <property type="entry name" value="Subtilisin-like"/>
    <property type="match status" value="1"/>
</dbReference>
<feature type="domain" description="Subtilisin-like protease fibronectin type-III" evidence="14">
    <location>
        <begin position="646"/>
        <end position="745"/>
    </location>
</feature>
<organism evidence="15 16">
    <name type="scientific">Vigna mungo</name>
    <name type="common">Black gram</name>
    <name type="synonym">Phaseolus mungo</name>
    <dbReference type="NCBI Taxonomy" id="3915"/>
    <lineage>
        <taxon>Eukaryota</taxon>
        <taxon>Viridiplantae</taxon>
        <taxon>Streptophyta</taxon>
        <taxon>Embryophyta</taxon>
        <taxon>Tracheophyta</taxon>
        <taxon>Spermatophyta</taxon>
        <taxon>Magnoliopsida</taxon>
        <taxon>eudicotyledons</taxon>
        <taxon>Gunneridae</taxon>
        <taxon>Pentapetalae</taxon>
        <taxon>rosids</taxon>
        <taxon>fabids</taxon>
        <taxon>Fabales</taxon>
        <taxon>Fabaceae</taxon>
        <taxon>Papilionoideae</taxon>
        <taxon>50 kb inversion clade</taxon>
        <taxon>NPAAA clade</taxon>
        <taxon>indigoferoid/millettioid clade</taxon>
        <taxon>Phaseoleae</taxon>
        <taxon>Vigna</taxon>
    </lineage>
</organism>
<evidence type="ECO:0000313" key="16">
    <source>
        <dbReference type="Proteomes" id="UP001374535"/>
    </source>
</evidence>
<keyword evidence="7 10" id="KW-0720">Serine protease</keyword>
<dbReference type="Pfam" id="PF05922">
    <property type="entry name" value="Inhibitor_I9"/>
    <property type="match status" value="1"/>
</dbReference>
<evidence type="ECO:0000256" key="11">
    <source>
        <dbReference type="SAM" id="SignalP"/>
    </source>
</evidence>
<dbReference type="GO" id="GO:0009610">
    <property type="term" value="P:response to symbiotic fungus"/>
    <property type="evidence" value="ECO:0007669"/>
    <property type="project" value="UniProtKB-ARBA"/>
</dbReference>
<dbReference type="PROSITE" id="PS51892">
    <property type="entry name" value="SUBTILASE"/>
    <property type="match status" value="1"/>
</dbReference>
<keyword evidence="5 11" id="KW-0732">Signal</keyword>
<dbReference type="Gene3D" id="3.50.30.30">
    <property type="match status" value="1"/>
</dbReference>
<dbReference type="Pfam" id="PF17766">
    <property type="entry name" value="fn3_6"/>
    <property type="match status" value="1"/>
</dbReference>
<dbReference type="Pfam" id="PF00082">
    <property type="entry name" value="Peptidase_S8"/>
    <property type="match status" value="1"/>
</dbReference>
<feature type="domain" description="Peptidase S8/S53" evidence="12">
    <location>
        <begin position="139"/>
        <end position="570"/>
    </location>
</feature>
<accession>A0AAQ3S5Z3</accession>
<dbReference type="InterPro" id="IPR000209">
    <property type="entry name" value="Peptidase_S8/S53_dom"/>
</dbReference>
<evidence type="ECO:0000256" key="9">
    <source>
        <dbReference type="PIRSR" id="PIRSR615500-1"/>
    </source>
</evidence>
<dbReference type="InterPro" id="IPR034197">
    <property type="entry name" value="Peptidases_S8_3"/>
</dbReference>
<dbReference type="PROSITE" id="PS00138">
    <property type="entry name" value="SUBTILASE_SER"/>
    <property type="match status" value="1"/>
</dbReference>
<dbReference type="InterPro" id="IPR023828">
    <property type="entry name" value="Peptidase_S8_Ser-AS"/>
</dbReference>
<dbReference type="InterPro" id="IPR041469">
    <property type="entry name" value="Subtilisin-like_FN3"/>
</dbReference>
<dbReference type="InterPro" id="IPR010259">
    <property type="entry name" value="S8pro/Inhibitor_I9"/>
</dbReference>
<name>A0AAQ3S5Z3_VIGMU</name>
<dbReference type="GO" id="GO:0009609">
    <property type="term" value="P:response to symbiotic bacterium"/>
    <property type="evidence" value="ECO:0007669"/>
    <property type="project" value="UniProtKB-ARBA"/>
</dbReference>
<evidence type="ECO:0000256" key="6">
    <source>
        <dbReference type="ARBA" id="ARBA00022801"/>
    </source>
</evidence>
<evidence type="ECO:0000256" key="2">
    <source>
        <dbReference type="ARBA" id="ARBA00011073"/>
    </source>
</evidence>
<evidence type="ECO:0008006" key="17">
    <source>
        <dbReference type="Google" id="ProtNLM"/>
    </source>
</evidence>
<dbReference type="InterPro" id="IPR036852">
    <property type="entry name" value="Peptidase_S8/S53_dom_sf"/>
</dbReference>
<dbReference type="FunFam" id="3.40.50.200:FF:000006">
    <property type="entry name" value="Subtilisin-like protease SBT1.5"/>
    <property type="match status" value="1"/>
</dbReference>
<evidence type="ECO:0000256" key="7">
    <source>
        <dbReference type="ARBA" id="ARBA00022825"/>
    </source>
</evidence>
<evidence type="ECO:0000259" key="12">
    <source>
        <dbReference type="Pfam" id="PF00082"/>
    </source>
</evidence>
<gene>
    <name evidence="15" type="ORF">V8G54_009906</name>
</gene>
<dbReference type="CDD" id="cd04852">
    <property type="entry name" value="Peptidases_S8_3"/>
    <property type="match status" value="1"/>
</dbReference>
<proteinExistence type="inferred from homology"/>
<evidence type="ECO:0000256" key="8">
    <source>
        <dbReference type="ARBA" id="ARBA00023180"/>
    </source>
</evidence>
<keyword evidence="6 10" id="KW-0378">Hydrolase</keyword>
<dbReference type="InterPro" id="IPR045051">
    <property type="entry name" value="SBT"/>
</dbReference>
<dbReference type="FunFam" id="3.30.70.80:FF:000003">
    <property type="entry name" value="Subtilisin-like protease SBT1.9"/>
    <property type="match status" value="1"/>
</dbReference>
<dbReference type="Proteomes" id="UP001374535">
    <property type="component" value="Chromosome 3"/>
</dbReference>
<feature type="domain" description="Inhibitor I9" evidence="13">
    <location>
        <begin position="28"/>
        <end position="115"/>
    </location>
</feature>
<protein>
    <recommendedName>
        <fullName evidence="17">Subtilisin-like protease</fullName>
    </recommendedName>
</protein>
<comment type="subcellular location">
    <subcellularLocation>
        <location evidence="1">Secreted</location>
    </subcellularLocation>
</comment>
<dbReference type="GO" id="GO:0004252">
    <property type="term" value="F:serine-type endopeptidase activity"/>
    <property type="evidence" value="ECO:0007669"/>
    <property type="project" value="UniProtKB-UniRule"/>
</dbReference>
<evidence type="ECO:0000256" key="5">
    <source>
        <dbReference type="ARBA" id="ARBA00022729"/>
    </source>
</evidence>
<evidence type="ECO:0000256" key="10">
    <source>
        <dbReference type="PROSITE-ProRule" id="PRU01240"/>
    </source>
</evidence>
<dbReference type="PANTHER" id="PTHR10795">
    <property type="entry name" value="PROPROTEIN CONVERTASE SUBTILISIN/KEXIN"/>
    <property type="match status" value="1"/>
</dbReference>
<keyword evidence="3" id="KW-0964">Secreted</keyword>
<feature type="signal peptide" evidence="11">
    <location>
        <begin position="1"/>
        <end position="24"/>
    </location>
</feature>
<dbReference type="CDD" id="cd02120">
    <property type="entry name" value="PA_subtilisin_like"/>
    <property type="match status" value="1"/>
</dbReference>
<dbReference type="PRINTS" id="PR00723">
    <property type="entry name" value="SUBTILISIN"/>
</dbReference>
<feature type="chain" id="PRO_5042845157" description="Subtilisin-like protease" evidence="11">
    <location>
        <begin position="25"/>
        <end position="752"/>
    </location>
</feature>
<evidence type="ECO:0000256" key="3">
    <source>
        <dbReference type="ARBA" id="ARBA00022525"/>
    </source>
</evidence>
<evidence type="ECO:0000256" key="4">
    <source>
        <dbReference type="ARBA" id="ARBA00022670"/>
    </source>
</evidence>
<dbReference type="Gene3D" id="3.30.70.80">
    <property type="entry name" value="Peptidase S8 propeptide/proteinase inhibitor I9"/>
    <property type="match status" value="1"/>
</dbReference>